<proteinExistence type="predicted"/>
<evidence type="ECO:0000313" key="2">
    <source>
        <dbReference type="EMBL" id="CAB3982575.1"/>
    </source>
</evidence>
<comment type="caution">
    <text evidence="2">The sequence shown here is derived from an EMBL/GenBank/DDBJ whole genome shotgun (WGS) entry which is preliminary data.</text>
</comment>
<keyword evidence="3" id="KW-1185">Reference proteome</keyword>
<feature type="region of interest" description="Disordered" evidence="1">
    <location>
        <begin position="17"/>
        <end position="94"/>
    </location>
</feature>
<feature type="compositionally biased region" description="Acidic residues" evidence="1">
    <location>
        <begin position="21"/>
        <end position="31"/>
    </location>
</feature>
<dbReference type="EMBL" id="CACRXK020000518">
    <property type="protein sequence ID" value="CAB3982575.1"/>
    <property type="molecule type" value="Genomic_DNA"/>
</dbReference>
<feature type="region of interest" description="Disordered" evidence="1">
    <location>
        <begin position="336"/>
        <end position="426"/>
    </location>
</feature>
<feature type="compositionally biased region" description="Polar residues" evidence="1">
    <location>
        <begin position="60"/>
        <end position="69"/>
    </location>
</feature>
<dbReference type="PANTHER" id="PTHR33053:SF26">
    <property type="entry name" value="TRANSPOSASE DOMAIN-CONTAINING PROTEIN"/>
    <property type="match status" value="1"/>
</dbReference>
<dbReference type="AlphaFoldDB" id="A0A7D9DCP1"/>
<accession>A0A7D9DCP1</accession>
<organism evidence="2 3">
    <name type="scientific">Paramuricea clavata</name>
    <name type="common">Red gorgonian</name>
    <name type="synonym">Violescent sea-whip</name>
    <dbReference type="NCBI Taxonomy" id="317549"/>
    <lineage>
        <taxon>Eukaryota</taxon>
        <taxon>Metazoa</taxon>
        <taxon>Cnidaria</taxon>
        <taxon>Anthozoa</taxon>
        <taxon>Octocorallia</taxon>
        <taxon>Malacalcyonacea</taxon>
        <taxon>Plexauridae</taxon>
        <taxon>Paramuricea</taxon>
    </lineage>
</organism>
<dbReference type="Proteomes" id="UP001152795">
    <property type="component" value="Unassembled WGS sequence"/>
</dbReference>
<feature type="compositionally biased region" description="Basic and acidic residues" evidence="1">
    <location>
        <begin position="401"/>
        <end position="420"/>
    </location>
</feature>
<evidence type="ECO:0000256" key="1">
    <source>
        <dbReference type="SAM" id="MobiDB-lite"/>
    </source>
</evidence>
<reference evidence="2" key="1">
    <citation type="submission" date="2020-04" db="EMBL/GenBank/DDBJ databases">
        <authorList>
            <person name="Alioto T."/>
            <person name="Alioto T."/>
            <person name="Gomez Garrido J."/>
        </authorList>
    </citation>
    <scope>NUCLEOTIDE SEQUENCE</scope>
    <source>
        <strain evidence="2">A484AB</strain>
    </source>
</reference>
<feature type="compositionally biased region" description="Basic residues" evidence="1">
    <location>
        <begin position="390"/>
        <end position="400"/>
    </location>
</feature>
<feature type="compositionally biased region" description="Basic residues" evidence="1">
    <location>
        <begin position="343"/>
        <end position="353"/>
    </location>
</feature>
<dbReference type="PANTHER" id="PTHR33053">
    <property type="entry name" value="PROTEIN, PUTATIVE-RELATED"/>
    <property type="match status" value="1"/>
</dbReference>
<name>A0A7D9DCP1_PARCT</name>
<evidence type="ECO:0000313" key="3">
    <source>
        <dbReference type="Proteomes" id="UP001152795"/>
    </source>
</evidence>
<protein>
    <submittedName>
        <fullName evidence="2">Uncharacterized protein</fullName>
    </submittedName>
</protein>
<dbReference type="OrthoDB" id="10036512at2759"/>
<sequence>MAYWRSYRKFSAEAIARASSDDVECNEEDSPEPLSPACSSDLLQDSHSDEISNHSDSDNPEQIYSSASDTEIPESESEENVPAHSNDPSETVRGDLATWTTKNKCQRTTVNELLQILQGQGLCLPKDSRTLLQTPREVVTSSKCGGQYIYLAIEAGITDILSRNSSLIEKHTKVDLMINVDGLPLFKSSTSQFWPILGYFNKVEVFVVALFYGNSKPSSVDDYLNDLVKELDKLKIHGIHFEGRHFPFNLKCFCCDAPARCFLKAVLNALLTFTRLLLKVVWTRAVWEEGNKIHEGVIPKVWIENNTVTWPSGLNMTKQVCDNYEFTTTAEVGDDDEDEYKKQKASRGKKGAKAKQIFDSSDNNSDHDCEDANSISEFPPPPMKFQTSKNQKRSRSRSRSSLREKENNKPCSKRPNERKLFAFKKN</sequence>
<feature type="compositionally biased region" description="Basic and acidic residues" evidence="1">
    <location>
        <begin position="44"/>
        <end position="57"/>
    </location>
</feature>
<gene>
    <name evidence="2" type="ORF">PACLA_8A034960</name>
</gene>